<dbReference type="Proteomes" id="UP000799767">
    <property type="component" value="Unassembled WGS sequence"/>
</dbReference>
<sequence length="171" mass="19772">MVRVRQTVYEDPGNPFQENSQSNSNEDRTLQTSNPEDEYYISTVSTKTPEDSDESDTEDGQGIMKTTRISQYSTPAAAKDPVADQGRSDGPRAFKPDYRRSQSVALPITRLWLDDENEEYVPPRALWRQQSVAAVGPVDGRYERGEDARDTKFYGFYDEVWRYYQMDENRM</sequence>
<keyword evidence="3" id="KW-1185">Reference proteome</keyword>
<gene>
    <name evidence="2" type="ORF">BDY17DRAFT_195087</name>
</gene>
<feature type="compositionally biased region" description="Polar residues" evidence="1">
    <location>
        <begin position="16"/>
        <end position="34"/>
    </location>
</feature>
<feature type="compositionally biased region" description="Basic and acidic residues" evidence="1">
    <location>
        <begin position="86"/>
        <end position="98"/>
    </location>
</feature>
<evidence type="ECO:0000313" key="2">
    <source>
        <dbReference type="EMBL" id="KAF2480579.1"/>
    </source>
</evidence>
<dbReference type="AlphaFoldDB" id="A0A6A6PKN2"/>
<dbReference type="RefSeq" id="XP_033587149.1">
    <property type="nucleotide sequence ID" value="XM_033730044.1"/>
</dbReference>
<organism evidence="2 3">
    <name type="scientific">Neohortaea acidophila</name>
    <dbReference type="NCBI Taxonomy" id="245834"/>
    <lineage>
        <taxon>Eukaryota</taxon>
        <taxon>Fungi</taxon>
        <taxon>Dikarya</taxon>
        <taxon>Ascomycota</taxon>
        <taxon>Pezizomycotina</taxon>
        <taxon>Dothideomycetes</taxon>
        <taxon>Dothideomycetidae</taxon>
        <taxon>Mycosphaerellales</taxon>
        <taxon>Teratosphaeriaceae</taxon>
        <taxon>Neohortaea</taxon>
    </lineage>
</organism>
<accession>A0A6A6PKN2</accession>
<name>A0A6A6PKN2_9PEZI</name>
<dbReference type="GeneID" id="54471046"/>
<evidence type="ECO:0000256" key="1">
    <source>
        <dbReference type="SAM" id="MobiDB-lite"/>
    </source>
</evidence>
<dbReference type="OrthoDB" id="3899971at2759"/>
<dbReference type="EMBL" id="MU001639">
    <property type="protein sequence ID" value="KAF2480579.1"/>
    <property type="molecule type" value="Genomic_DNA"/>
</dbReference>
<feature type="region of interest" description="Disordered" evidence="1">
    <location>
        <begin position="1"/>
        <end position="98"/>
    </location>
</feature>
<evidence type="ECO:0000313" key="3">
    <source>
        <dbReference type="Proteomes" id="UP000799767"/>
    </source>
</evidence>
<reference evidence="2" key="1">
    <citation type="journal article" date="2020" name="Stud. Mycol.">
        <title>101 Dothideomycetes genomes: a test case for predicting lifestyles and emergence of pathogens.</title>
        <authorList>
            <person name="Haridas S."/>
            <person name="Albert R."/>
            <person name="Binder M."/>
            <person name="Bloem J."/>
            <person name="Labutti K."/>
            <person name="Salamov A."/>
            <person name="Andreopoulos B."/>
            <person name="Baker S."/>
            <person name="Barry K."/>
            <person name="Bills G."/>
            <person name="Bluhm B."/>
            <person name="Cannon C."/>
            <person name="Castanera R."/>
            <person name="Culley D."/>
            <person name="Daum C."/>
            <person name="Ezra D."/>
            <person name="Gonzalez J."/>
            <person name="Henrissat B."/>
            <person name="Kuo A."/>
            <person name="Liang C."/>
            <person name="Lipzen A."/>
            <person name="Lutzoni F."/>
            <person name="Magnuson J."/>
            <person name="Mondo S."/>
            <person name="Nolan M."/>
            <person name="Ohm R."/>
            <person name="Pangilinan J."/>
            <person name="Park H.-J."/>
            <person name="Ramirez L."/>
            <person name="Alfaro M."/>
            <person name="Sun H."/>
            <person name="Tritt A."/>
            <person name="Yoshinaga Y."/>
            <person name="Zwiers L.-H."/>
            <person name="Turgeon B."/>
            <person name="Goodwin S."/>
            <person name="Spatafora J."/>
            <person name="Crous P."/>
            <person name="Grigoriev I."/>
        </authorList>
    </citation>
    <scope>NUCLEOTIDE SEQUENCE</scope>
    <source>
        <strain evidence="2">CBS 113389</strain>
    </source>
</reference>
<proteinExistence type="predicted"/>
<protein>
    <submittedName>
        <fullName evidence="2">Uncharacterized protein</fullName>
    </submittedName>
</protein>